<evidence type="ECO:0000313" key="2">
    <source>
        <dbReference type="EMBL" id="SMP20676.1"/>
    </source>
</evidence>
<dbReference type="RefSeq" id="WP_189319017.1">
    <property type="nucleotide sequence ID" value="NZ_FXTU01000003.1"/>
</dbReference>
<sequence>MTSLWFHLIVIPGIFLLGHLTGSVKVAGFRTRTMLVKGKSSPVRGKVKKRTKTG</sequence>
<name>A0AA45WP51_9BACL</name>
<evidence type="ECO:0000313" key="3">
    <source>
        <dbReference type="Proteomes" id="UP001157946"/>
    </source>
</evidence>
<feature type="transmembrane region" description="Helical" evidence="1">
    <location>
        <begin position="6"/>
        <end position="27"/>
    </location>
</feature>
<proteinExistence type="predicted"/>
<keyword evidence="1" id="KW-0812">Transmembrane</keyword>
<dbReference type="Proteomes" id="UP001157946">
    <property type="component" value="Unassembled WGS sequence"/>
</dbReference>
<keyword evidence="1" id="KW-0472">Membrane</keyword>
<reference evidence="2" key="1">
    <citation type="submission" date="2017-05" db="EMBL/GenBank/DDBJ databases">
        <authorList>
            <person name="Varghese N."/>
            <person name="Submissions S."/>
        </authorList>
    </citation>
    <scope>NUCLEOTIDE SEQUENCE</scope>
    <source>
        <strain evidence="2">DSM 45262</strain>
    </source>
</reference>
<dbReference type="EMBL" id="FXTU01000003">
    <property type="protein sequence ID" value="SMP20676.1"/>
    <property type="molecule type" value="Genomic_DNA"/>
</dbReference>
<gene>
    <name evidence="2" type="ORF">SAMN06265361_103410</name>
</gene>
<keyword evidence="1" id="KW-1133">Transmembrane helix</keyword>
<dbReference type="AlphaFoldDB" id="A0AA45WP51"/>
<organism evidence="2 3">
    <name type="scientific">Laceyella tengchongensis</name>
    <dbReference type="NCBI Taxonomy" id="574699"/>
    <lineage>
        <taxon>Bacteria</taxon>
        <taxon>Bacillati</taxon>
        <taxon>Bacillota</taxon>
        <taxon>Bacilli</taxon>
        <taxon>Bacillales</taxon>
        <taxon>Thermoactinomycetaceae</taxon>
        <taxon>Laceyella</taxon>
    </lineage>
</organism>
<comment type="caution">
    <text evidence="2">The sequence shown here is derived from an EMBL/GenBank/DDBJ whole genome shotgun (WGS) entry which is preliminary data.</text>
</comment>
<evidence type="ECO:0000256" key="1">
    <source>
        <dbReference type="SAM" id="Phobius"/>
    </source>
</evidence>
<keyword evidence="3" id="KW-1185">Reference proteome</keyword>
<accession>A0AA45WP51</accession>
<protein>
    <submittedName>
        <fullName evidence="2">Uncharacterized protein</fullName>
    </submittedName>
</protein>